<dbReference type="HOGENOM" id="CLU_3409716_0_0_11"/>
<evidence type="ECO:0000313" key="1">
    <source>
        <dbReference type="EMBL" id="AAK45604.1"/>
    </source>
</evidence>
<keyword evidence="2" id="KW-1185">Reference proteome</keyword>
<reference evidence="1 2" key="1">
    <citation type="journal article" date="2002" name="J. Bacteriol.">
        <title>Whole-genome comparison of Mycobacterium tuberculosis clinical and laboratory strains.</title>
        <authorList>
            <person name="Fleischmann R.D."/>
            <person name="Alland D."/>
            <person name="Eisen J.A."/>
            <person name="Carpenter L."/>
            <person name="White O."/>
            <person name="Peterson J."/>
            <person name="DeBoy R."/>
            <person name="Dodson R."/>
            <person name="Gwinn M."/>
            <person name="Haft D."/>
            <person name="Hickey E."/>
            <person name="Kolonay J.F."/>
            <person name="Nelson W.C."/>
            <person name="Umayam L.A."/>
            <person name="Ermolaeva M."/>
            <person name="Salzberg S.L."/>
            <person name="Delcher A."/>
            <person name="Utterback T."/>
            <person name="Weidman J."/>
            <person name="Khouri H."/>
            <person name="Gill J."/>
            <person name="Mikula A."/>
            <person name="Bishai W."/>
            <person name="Jacobs Jr W.R.Jr."/>
            <person name="Venter J.C."/>
            <person name="Fraser C.M."/>
        </authorList>
    </citation>
    <scope>NUCLEOTIDE SEQUENCE [LARGE SCALE GENOMIC DNA]</scope>
    <source>
        <strain evidence="2">CDC 1551 / Oshkosh</strain>
    </source>
</reference>
<protein>
    <submittedName>
        <fullName evidence="1">Uncharacterized protein</fullName>
    </submittedName>
</protein>
<dbReference type="AlphaFoldDB" id="Q8VK39"/>
<dbReference type="Proteomes" id="UP000001020">
    <property type="component" value="Chromosome"/>
</dbReference>
<dbReference type="KEGG" id="mtc:MT1342"/>
<evidence type="ECO:0000313" key="2">
    <source>
        <dbReference type="Proteomes" id="UP000001020"/>
    </source>
</evidence>
<organism evidence="1 2">
    <name type="scientific">Mycobacterium tuberculosis (strain CDC 1551 / Oshkosh)</name>
    <dbReference type="NCBI Taxonomy" id="83331"/>
    <lineage>
        <taxon>Bacteria</taxon>
        <taxon>Bacillati</taxon>
        <taxon>Actinomycetota</taxon>
        <taxon>Actinomycetes</taxon>
        <taxon>Mycobacteriales</taxon>
        <taxon>Mycobacteriaceae</taxon>
        <taxon>Mycobacterium</taxon>
        <taxon>Mycobacterium tuberculosis complex</taxon>
    </lineage>
</organism>
<dbReference type="EMBL" id="AE000516">
    <property type="protein sequence ID" value="AAK45604.1"/>
    <property type="molecule type" value="Genomic_DNA"/>
</dbReference>
<proteinExistence type="predicted"/>
<gene>
    <name evidence="1" type="ordered locus">MT1342</name>
</gene>
<sequence length="32" mass="3789">MIPVRRLRYARRATDQSIGWFPLHQPGIEVPQ</sequence>
<name>Q8VK39_MYCTO</name>
<accession>Q8VK39</accession>